<dbReference type="InterPro" id="IPR011333">
    <property type="entry name" value="SKP1/BTB/POZ_sf"/>
</dbReference>
<accession>A0A8H8R759</accession>
<reference evidence="2 3" key="1">
    <citation type="submission" date="2018-05" db="EMBL/GenBank/DDBJ databases">
        <title>Genome sequencing and assembly of the regulated plant pathogen Lachnellula willkommii and related sister species for the development of diagnostic species identification markers.</title>
        <authorList>
            <person name="Giroux E."/>
            <person name="Bilodeau G."/>
        </authorList>
    </citation>
    <scope>NUCLEOTIDE SEQUENCE [LARGE SCALE GENOMIC DNA]</scope>
    <source>
        <strain evidence="2 3">CBS 185.66</strain>
    </source>
</reference>
<evidence type="ECO:0000313" key="2">
    <source>
        <dbReference type="EMBL" id="TVY28940.1"/>
    </source>
</evidence>
<name>A0A8H8R759_9HELO</name>
<dbReference type="EMBL" id="QGMH01000024">
    <property type="protein sequence ID" value="TVY28940.1"/>
    <property type="molecule type" value="Genomic_DNA"/>
</dbReference>
<dbReference type="PANTHER" id="PTHR47843">
    <property type="entry name" value="BTB DOMAIN-CONTAINING PROTEIN-RELATED"/>
    <property type="match status" value="1"/>
</dbReference>
<comment type="caution">
    <text evidence="2">The sequence shown here is derived from an EMBL/GenBank/DDBJ whole genome shotgun (WGS) entry which is preliminary data.</text>
</comment>
<dbReference type="PANTHER" id="PTHR47843:SF2">
    <property type="entry name" value="BTB DOMAIN-CONTAINING PROTEIN"/>
    <property type="match status" value="1"/>
</dbReference>
<protein>
    <recommendedName>
        <fullName evidence="1">BTB domain-containing protein</fullName>
    </recommendedName>
</protein>
<evidence type="ECO:0000313" key="3">
    <source>
        <dbReference type="Proteomes" id="UP000431533"/>
    </source>
</evidence>
<dbReference type="CDD" id="cd18186">
    <property type="entry name" value="BTB_POZ_ZBTB_KLHL-like"/>
    <property type="match status" value="1"/>
</dbReference>
<gene>
    <name evidence="2" type="ORF">LHYA1_G001696</name>
</gene>
<dbReference type="SUPFAM" id="SSF54695">
    <property type="entry name" value="POZ domain"/>
    <property type="match status" value="1"/>
</dbReference>
<dbReference type="InterPro" id="IPR000210">
    <property type="entry name" value="BTB/POZ_dom"/>
</dbReference>
<organism evidence="2 3">
    <name type="scientific">Lachnellula hyalina</name>
    <dbReference type="NCBI Taxonomy" id="1316788"/>
    <lineage>
        <taxon>Eukaryota</taxon>
        <taxon>Fungi</taxon>
        <taxon>Dikarya</taxon>
        <taxon>Ascomycota</taxon>
        <taxon>Pezizomycotina</taxon>
        <taxon>Leotiomycetes</taxon>
        <taxon>Helotiales</taxon>
        <taxon>Lachnaceae</taxon>
        <taxon>Lachnellula</taxon>
    </lineage>
</organism>
<dbReference type="Pfam" id="PF00651">
    <property type="entry name" value="BTB"/>
    <property type="match status" value="1"/>
</dbReference>
<dbReference type="RefSeq" id="XP_031007728.1">
    <property type="nucleotide sequence ID" value="XM_031146676.1"/>
</dbReference>
<feature type="domain" description="BTB" evidence="1">
    <location>
        <begin position="36"/>
        <end position="105"/>
    </location>
</feature>
<dbReference type="AlphaFoldDB" id="A0A8H8R759"/>
<proteinExistence type="predicted"/>
<evidence type="ECO:0000259" key="1">
    <source>
        <dbReference type="PROSITE" id="PS50097"/>
    </source>
</evidence>
<dbReference type="GeneID" id="41981894"/>
<dbReference type="PROSITE" id="PS50097">
    <property type="entry name" value="BTB"/>
    <property type="match status" value="1"/>
</dbReference>
<dbReference type="Proteomes" id="UP000431533">
    <property type="component" value="Unassembled WGS sequence"/>
</dbReference>
<dbReference type="Gene3D" id="3.30.710.10">
    <property type="entry name" value="Potassium Channel Kv1.1, Chain A"/>
    <property type="match status" value="1"/>
</dbReference>
<sequence length="257" mass="29388">MAPIKALILGRFSSRKSRLPIPKMENKEPGFWKPQELVKLKVHNTSEVFVVHKEFACHHSPVFNAAFNSPFVEGQTQVYGLEHTTTRAVRLLVYWLYTQTVDLTLPNDDHSALKVQVSSLAELWVLADFLLIPRLRNDVLAAIVSIRREHHSLYMGCWGYVCAHTAPDSAIRRLLAHQVAFYLDADVFEAKRGEMGKELLSDIGLALMRERDVFERWVGRGSGRGTDRDGLLEMGPVRRPEEMFRVRVQDFMGVEDE</sequence>
<keyword evidence="3" id="KW-1185">Reference proteome</keyword>
<dbReference type="OrthoDB" id="194443at2759"/>